<feature type="compositionally biased region" description="Basic and acidic residues" evidence="1">
    <location>
        <begin position="105"/>
        <end position="126"/>
    </location>
</feature>
<feature type="compositionally biased region" description="Basic and acidic residues" evidence="1">
    <location>
        <begin position="445"/>
        <end position="458"/>
    </location>
</feature>
<evidence type="ECO:0000256" key="2">
    <source>
        <dbReference type="SAM" id="Phobius"/>
    </source>
</evidence>
<evidence type="ECO:0000256" key="1">
    <source>
        <dbReference type="SAM" id="MobiDB-lite"/>
    </source>
</evidence>
<keyword evidence="3" id="KW-1185">Reference proteome</keyword>
<feature type="compositionally biased region" description="Low complexity" evidence="1">
    <location>
        <begin position="500"/>
        <end position="516"/>
    </location>
</feature>
<keyword evidence="2" id="KW-0812">Transmembrane</keyword>
<feature type="compositionally biased region" description="Basic and acidic residues" evidence="1">
    <location>
        <begin position="167"/>
        <end position="207"/>
    </location>
</feature>
<feature type="compositionally biased region" description="Polar residues" evidence="1">
    <location>
        <begin position="129"/>
        <end position="143"/>
    </location>
</feature>
<dbReference type="PANTHER" id="PTHR33700">
    <property type="entry name" value="MYB-LIKE PROTEIN X"/>
    <property type="match status" value="1"/>
</dbReference>
<reference evidence="4" key="2">
    <citation type="submission" date="2025-08" db="UniProtKB">
        <authorList>
            <consortium name="RefSeq"/>
        </authorList>
    </citation>
    <scope>IDENTIFICATION</scope>
    <source>
        <tissue evidence="4">Young leaves</tissue>
    </source>
</reference>
<evidence type="ECO:0000313" key="3">
    <source>
        <dbReference type="Proteomes" id="UP000228380"/>
    </source>
</evidence>
<feature type="region of interest" description="Disordered" evidence="1">
    <location>
        <begin position="87"/>
        <end position="662"/>
    </location>
</feature>
<feature type="compositionally biased region" description="Polar residues" evidence="1">
    <location>
        <begin position="213"/>
        <end position="222"/>
    </location>
</feature>
<dbReference type="GeneID" id="103708437"/>
<dbReference type="AlphaFoldDB" id="A0A8B7C4F6"/>
<accession>A0A8B7C4F6</accession>
<feature type="compositionally biased region" description="Low complexity" evidence="1">
    <location>
        <begin position="645"/>
        <end position="662"/>
    </location>
</feature>
<feature type="compositionally biased region" description="Basic and acidic residues" evidence="1">
    <location>
        <begin position="429"/>
        <end position="438"/>
    </location>
</feature>
<dbReference type="PANTHER" id="PTHR33700:SF4">
    <property type="entry name" value="MYB-LIKE PROTEIN X"/>
    <property type="match status" value="1"/>
</dbReference>
<dbReference type="RefSeq" id="XP_008791586.1">
    <property type="nucleotide sequence ID" value="XM_008793364.2"/>
</dbReference>
<feature type="compositionally biased region" description="Basic and acidic residues" evidence="1">
    <location>
        <begin position="302"/>
        <end position="322"/>
    </location>
</feature>
<reference evidence="3" key="1">
    <citation type="journal article" date="2019" name="Nat. Commun.">
        <title>Genome-wide association mapping of date palm fruit traits.</title>
        <authorList>
            <person name="Hazzouri K.M."/>
            <person name="Gros-Balthazard M."/>
            <person name="Flowers J.M."/>
            <person name="Copetti D."/>
            <person name="Lemansour A."/>
            <person name="Lebrun M."/>
            <person name="Masmoudi K."/>
            <person name="Ferrand S."/>
            <person name="Dhar M.I."/>
            <person name="Fresquez Z.A."/>
            <person name="Rosas U."/>
            <person name="Zhang J."/>
            <person name="Talag J."/>
            <person name="Lee S."/>
            <person name="Kudrna D."/>
            <person name="Powell R.F."/>
            <person name="Leitch I.J."/>
            <person name="Krueger R.R."/>
            <person name="Wing R.A."/>
            <person name="Amiri K.M.A."/>
            <person name="Purugganan M.D."/>
        </authorList>
    </citation>
    <scope>NUCLEOTIDE SEQUENCE [LARGE SCALE GENOMIC DNA]</scope>
    <source>
        <strain evidence="3">cv. Khalas</strain>
    </source>
</reference>
<feature type="compositionally biased region" description="Polar residues" evidence="1">
    <location>
        <begin position="559"/>
        <end position="568"/>
    </location>
</feature>
<proteinExistence type="predicted"/>
<feature type="compositionally biased region" description="Basic and acidic residues" evidence="1">
    <location>
        <begin position="354"/>
        <end position="369"/>
    </location>
</feature>
<feature type="compositionally biased region" description="Polar residues" evidence="1">
    <location>
        <begin position="517"/>
        <end position="536"/>
    </location>
</feature>
<keyword evidence="2" id="KW-1133">Transmembrane helix</keyword>
<dbReference type="Proteomes" id="UP000228380">
    <property type="component" value="Chromosome 8"/>
</dbReference>
<name>A0A8B7C4F6_PHODC</name>
<feature type="compositionally biased region" description="Basic and acidic residues" evidence="1">
    <location>
        <begin position="542"/>
        <end position="558"/>
    </location>
</feature>
<keyword evidence="2" id="KW-0472">Membrane</keyword>
<feature type="transmembrane region" description="Helical" evidence="2">
    <location>
        <begin position="20"/>
        <end position="37"/>
    </location>
</feature>
<organism evidence="3 4">
    <name type="scientific">Phoenix dactylifera</name>
    <name type="common">Date palm</name>
    <dbReference type="NCBI Taxonomy" id="42345"/>
    <lineage>
        <taxon>Eukaryota</taxon>
        <taxon>Viridiplantae</taxon>
        <taxon>Streptophyta</taxon>
        <taxon>Embryophyta</taxon>
        <taxon>Tracheophyta</taxon>
        <taxon>Spermatophyta</taxon>
        <taxon>Magnoliopsida</taxon>
        <taxon>Liliopsida</taxon>
        <taxon>Arecaceae</taxon>
        <taxon>Coryphoideae</taxon>
        <taxon>Phoeniceae</taxon>
        <taxon>Phoenix</taxon>
    </lineage>
</organism>
<feature type="compositionally biased region" description="Polar residues" evidence="1">
    <location>
        <begin position="264"/>
        <end position="281"/>
    </location>
</feature>
<feature type="compositionally biased region" description="Basic and acidic residues" evidence="1">
    <location>
        <begin position="282"/>
        <end position="292"/>
    </location>
</feature>
<feature type="compositionally biased region" description="Acidic residues" evidence="1">
    <location>
        <begin position="156"/>
        <end position="166"/>
    </location>
</feature>
<gene>
    <name evidence="4" type="primary">LOC103708437</name>
</gene>
<evidence type="ECO:0000313" key="4">
    <source>
        <dbReference type="RefSeq" id="XP_008791586.1"/>
    </source>
</evidence>
<dbReference type="OrthoDB" id="775386at2759"/>
<feature type="compositionally biased region" description="Basic and acidic residues" evidence="1">
    <location>
        <begin position="243"/>
        <end position="258"/>
    </location>
</feature>
<feature type="compositionally biased region" description="Low complexity" evidence="1">
    <location>
        <begin position="586"/>
        <end position="597"/>
    </location>
</feature>
<feature type="compositionally biased region" description="Polar residues" evidence="1">
    <location>
        <begin position="323"/>
        <end position="338"/>
    </location>
</feature>
<feature type="compositionally biased region" description="Polar residues" evidence="1">
    <location>
        <begin position="602"/>
        <end position="615"/>
    </location>
</feature>
<dbReference type="KEGG" id="pda:103708437"/>
<feature type="compositionally biased region" description="Polar residues" evidence="1">
    <location>
        <begin position="576"/>
        <end position="585"/>
    </location>
</feature>
<protein>
    <submittedName>
        <fullName evidence="4">Protein FYV8-like isoform X1</fullName>
    </submittedName>
</protein>
<feature type="compositionally biased region" description="Polar residues" evidence="1">
    <location>
        <begin position="419"/>
        <end position="428"/>
    </location>
</feature>
<sequence>MLLQSNSRYQRSKGSKVKNIVQVTVLLVVAIWLLYRIKHSDDKNNGYTENDGNELSNGAGEIHLGRKAKAGSENVIVIDNHVENFEETSETKEAGGGLDDALSQHPDDKGEEAIPIKEHEEPRADITDTETTGSKQEQQGSEDNNADSHINGGEEGAGDGTDEAIEEVIRLHSQKDTDNSFDQNENRDGRDDSIEENVLPKDDHVVEKFLLNGATSDNGEATSSDEEGLSTSQTETSEIVELNSEHLETDGELSDKAMAEAARSSKSSLSEDQSNVDASTSDEFHKKVDVESKGTIASDAEISGRNEVGDGKIDGGSDDEHSSLSLPSEENDAASTNDDTPERKTTESQGDNTGAEKTEESDTRSKDEITNSLNSAEDNNEVVMPTNKETPKTEAVESDNSILEAVTGTGSDDELAKSSLASEQNNVEVESHGDKASHVEVTPKNVHEEENSDSKSNDELANSSHASEDKNVDKPANGEATDVDAGESQDVNANEAEINGNGSTEETKSETTSNNEAAHSSDSNEQKSSGTPNSVTPDGEAIESRDVNVDREGNRELSDVNSESQIINVTEDEHNGNGSAEVTATESISNNEAANSSHKNEQNSSKSVNGESVESQGDGVSEAETTSNSAQDDTKIEPYLNNETSSELGNNVVLSSNNVNSE</sequence>